<dbReference type="AlphaFoldDB" id="A0AAE0SEN7"/>
<feature type="compositionally biased region" description="Polar residues" evidence="1">
    <location>
        <begin position="97"/>
        <end position="110"/>
    </location>
</feature>
<comment type="caution">
    <text evidence="2">The sequence shown here is derived from an EMBL/GenBank/DDBJ whole genome shotgun (WGS) entry which is preliminary data.</text>
</comment>
<feature type="compositionally biased region" description="Low complexity" evidence="1">
    <location>
        <begin position="78"/>
        <end position="89"/>
    </location>
</feature>
<name>A0AAE0SEN7_9BIVA</name>
<keyword evidence="3" id="KW-1185">Reference proteome</keyword>
<feature type="compositionally biased region" description="Polar residues" evidence="1">
    <location>
        <begin position="141"/>
        <end position="151"/>
    </location>
</feature>
<evidence type="ECO:0000256" key="1">
    <source>
        <dbReference type="SAM" id="MobiDB-lite"/>
    </source>
</evidence>
<accession>A0AAE0SEN7</accession>
<reference evidence="2" key="2">
    <citation type="journal article" date="2021" name="Genome Biol. Evol.">
        <title>Developing a high-quality reference genome for a parasitic bivalve with doubly uniparental inheritance (Bivalvia: Unionida).</title>
        <authorList>
            <person name="Smith C.H."/>
        </authorList>
    </citation>
    <scope>NUCLEOTIDE SEQUENCE</scope>
    <source>
        <strain evidence="2">CHS0354</strain>
        <tissue evidence="2">Mantle</tissue>
    </source>
</reference>
<dbReference type="EMBL" id="JAEAOA010000972">
    <property type="protein sequence ID" value="KAK3590472.1"/>
    <property type="molecule type" value="Genomic_DNA"/>
</dbReference>
<dbReference type="Proteomes" id="UP001195483">
    <property type="component" value="Unassembled WGS sequence"/>
</dbReference>
<evidence type="ECO:0000313" key="3">
    <source>
        <dbReference type="Proteomes" id="UP001195483"/>
    </source>
</evidence>
<protein>
    <submittedName>
        <fullName evidence="2">Uncharacterized protein</fullName>
    </submittedName>
</protein>
<organism evidence="2 3">
    <name type="scientific">Potamilus streckersoni</name>
    <dbReference type="NCBI Taxonomy" id="2493646"/>
    <lineage>
        <taxon>Eukaryota</taxon>
        <taxon>Metazoa</taxon>
        <taxon>Spiralia</taxon>
        <taxon>Lophotrochozoa</taxon>
        <taxon>Mollusca</taxon>
        <taxon>Bivalvia</taxon>
        <taxon>Autobranchia</taxon>
        <taxon>Heteroconchia</taxon>
        <taxon>Palaeoheterodonta</taxon>
        <taxon>Unionida</taxon>
        <taxon>Unionoidea</taxon>
        <taxon>Unionidae</taxon>
        <taxon>Ambleminae</taxon>
        <taxon>Lampsilini</taxon>
        <taxon>Potamilus</taxon>
    </lineage>
</organism>
<reference evidence="2" key="3">
    <citation type="submission" date="2023-05" db="EMBL/GenBank/DDBJ databases">
        <authorList>
            <person name="Smith C.H."/>
        </authorList>
    </citation>
    <scope>NUCLEOTIDE SEQUENCE</scope>
    <source>
        <strain evidence="2">CHS0354</strain>
        <tissue evidence="2">Mantle</tissue>
    </source>
</reference>
<gene>
    <name evidence="2" type="ORF">CHS0354_015639</name>
</gene>
<sequence length="213" mass="24087">MPLKYNNTFASNTLPTNTTPIKVHYAKDNQRPRPSKTHSLAELEEIRQALGNNSNSQIDTYTLYEKCTEFEDIRVLPKGKQPLQGPPKGKCTKAKENATQANTPSPSNQPHPIDQHNNNNKRKIDNPNQNKKSKIARTKEQNSNTTLTNKTPPVCTKVVNEPNTNTKPNINDAHPGYLTLFIYYPTNPTKQPTDSTIIQELQKHKNDKFKSNT</sequence>
<proteinExistence type="predicted"/>
<evidence type="ECO:0000313" key="2">
    <source>
        <dbReference type="EMBL" id="KAK3590472.1"/>
    </source>
</evidence>
<feature type="region of interest" description="Disordered" evidence="1">
    <location>
        <begin position="78"/>
        <end position="173"/>
    </location>
</feature>
<reference evidence="2" key="1">
    <citation type="journal article" date="2021" name="Genome Biol. Evol.">
        <title>A High-Quality Reference Genome for a Parasitic Bivalve with Doubly Uniparental Inheritance (Bivalvia: Unionida).</title>
        <authorList>
            <person name="Smith C.H."/>
        </authorList>
    </citation>
    <scope>NUCLEOTIDE SEQUENCE</scope>
    <source>
        <strain evidence="2">CHS0354</strain>
    </source>
</reference>